<dbReference type="Pfam" id="PF01890">
    <property type="entry name" value="CbiG_C"/>
    <property type="match status" value="1"/>
</dbReference>
<dbReference type="Pfam" id="PF11760">
    <property type="entry name" value="CbiG_N"/>
    <property type="match status" value="1"/>
</dbReference>
<dbReference type="Gene3D" id="3.40.50.11220">
    <property type="match status" value="1"/>
</dbReference>
<evidence type="ECO:0000313" key="3">
    <source>
        <dbReference type="EMBL" id="RDE09976.1"/>
    </source>
</evidence>
<gene>
    <name evidence="3" type="ORF">DVH29_03330</name>
</gene>
<dbReference type="Gene3D" id="3.30.420.180">
    <property type="entry name" value="CobE/GbiG C-terminal domain"/>
    <property type="match status" value="1"/>
</dbReference>
<accession>A0A369W5N8</accession>
<dbReference type="PANTHER" id="PTHR47036">
    <property type="entry name" value="COBALT-FACTOR III C(17)-METHYLTRANSFERASE-RELATED"/>
    <property type="match status" value="1"/>
</dbReference>
<comment type="caution">
    <text evidence="3">The sequence shown here is derived from an EMBL/GenBank/DDBJ whole genome shotgun (WGS) entry which is preliminary data.</text>
</comment>
<name>A0A369W5N8_9HYPH</name>
<feature type="domain" description="CobE/GbiG C-terminal" evidence="1">
    <location>
        <begin position="228"/>
        <end position="343"/>
    </location>
</feature>
<dbReference type="EMBL" id="QQNH01000003">
    <property type="protein sequence ID" value="RDE09976.1"/>
    <property type="molecule type" value="Genomic_DNA"/>
</dbReference>
<sequence>MTAAASNDCEGGKFRARRKPNCLTQVKSSGVKTPLIFSTSPRGDEIARHVAQLLGAPVHLCGAGREDAAPLVQAAYAEGVPIVGVCAAGVLIRLLGGSLGERASEPPVLAVSADGKVAVPLLGGHRGANALARWVADGFKGFAAVTSTSDTLYDFSLDDPPPGYVVANPEAVRPLMAALLNGEKLRVEGLSGWLELAGYPVSPEGSQLLRLSESPAPGPGLLVHPRTIAVGVGCTSAATADEIEALITGALETAGVAAGAIALLASLEKHAKTPALRAVAERFGVPLRVFSRRELDKEKKRLLTPSPIVEAATGLAGVCEAAALKAGNLILGKQVSAHATCALGRADTPIDPAHFGKSA</sequence>
<dbReference type="PANTHER" id="PTHR47036:SF1">
    <property type="entry name" value="COBALT-FACTOR III C(17)-METHYLTRANSFERASE-RELATED"/>
    <property type="match status" value="1"/>
</dbReference>
<proteinExistence type="predicted"/>
<organism evidence="3 4">
    <name type="scientific">Pelagibacterium lacus</name>
    <dbReference type="NCBI Taxonomy" id="2282655"/>
    <lineage>
        <taxon>Bacteria</taxon>
        <taxon>Pseudomonadati</taxon>
        <taxon>Pseudomonadota</taxon>
        <taxon>Alphaproteobacteria</taxon>
        <taxon>Hyphomicrobiales</taxon>
        <taxon>Devosiaceae</taxon>
        <taxon>Pelagibacterium</taxon>
    </lineage>
</organism>
<evidence type="ECO:0008006" key="5">
    <source>
        <dbReference type="Google" id="ProtNLM"/>
    </source>
</evidence>
<protein>
    <recommendedName>
        <fullName evidence="5">Precorrin-3B C(17)-methyltransferase</fullName>
    </recommendedName>
</protein>
<dbReference type="InterPro" id="IPR021744">
    <property type="entry name" value="CbiG_N"/>
</dbReference>
<keyword evidence="4" id="KW-1185">Reference proteome</keyword>
<dbReference type="Proteomes" id="UP000253759">
    <property type="component" value="Unassembled WGS sequence"/>
</dbReference>
<dbReference type="SUPFAM" id="SSF159664">
    <property type="entry name" value="CobE/GbiG C-terminal domain-like"/>
    <property type="match status" value="1"/>
</dbReference>
<dbReference type="AlphaFoldDB" id="A0A369W5N8"/>
<dbReference type="InterPro" id="IPR051810">
    <property type="entry name" value="Precorrin_MeTrfase"/>
</dbReference>
<dbReference type="GO" id="GO:0009236">
    <property type="term" value="P:cobalamin biosynthetic process"/>
    <property type="evidence" value="ECO:0007669"/>
    <property type="project" value="InterPro"/>
</dbReference>
<dbReference type="InterPro" id="IPR038029">
    <property type="entry name" value="GbiG_N_sf"/>
</dbReference>
<evidence type="ECO:0000313" key="4">
    <source>
        <dbReference type="Proteomes" id="UP000253759"/>
    </source>
</evidence>
<evidence type="ECO:0000259" key="1">
    <source>
        <dbReference type="Pfam" id="PF01890"/>
    </source>
</evidence>
<dbReference type="SUPFAM" id="SSF159672">
    <property type="entry name" value="CbiG N-terminal domain-like"/>
    <property type="match status" value="1"/>
</dbReference>
<dbReference type="InterPro" id="IPR002750">
    <property type="entry name" value="CobE/GbiG_C"/>
</dbReference>
<evidence type="ECO:0000259" key="2">
    <source>
        <dbReference type="Pfam" id="PF11760"/>
    </source>
</evidence>
<reference evidence="4" key="1">
    <citation type="submission" date="2018-07" db="EMBL/GenBank/DDBJ databases">
        <authorList>
            <person name="Liu B.-T."/>
            <person name="Du Z."/>
        </authorList>
    </citation>
    <scope>NUCLEOTIDE SEQUENCE [LARGE SCALE GENOMIC DNA]</scope>
    <source>
        <strain evidence="4">XYN52</strain>
    </source>
</reference>
<feature type="domain" description="Cobalamin synthesis G N-terminal" evidence="2">
    <location>
        <begin position="72"/>
        <end position="150"/>
    </location>
</feature>
<dbReference type="InterPro" id="IPR036518">
    <property type="entry name" value="CobE/GbiG_C_sf"/>
</dbReference>